<name>A0A6S6WQ32_9GAMM</name>
<organism evidence="1 2">
    <name type="scientific">Pseudidiomarina piscicola</name>
    <dbReference type="NCBI Taxonomy" id="2614830"/>
    <lineage>
        <taxon>Bacteria</taxon>
        <taxon>Pseudomonadati</taxon>
        <taxon>Pseudomonadota</taxon>
        <taxon>Gammaproteobacteria</taxon>
        <taxon>Alteromonadales</taxon>
        <taxon>Idiomarinaceae</taxon>
        <taxon>Pseudidiomarina</taxon>
    </lineage>
</organism>
<protein>
    <recommendedName>
        <fullName evidence="3">DUF3549 domain-containing protein</fullName>
    </recommendedName>
</protein>
<dbReference type="AlphaFoldDB" id="A0A6S6WQ32"/>
<keyword evidence="2" id="KW-1185">Reference proteome</keyword>
<evidence type="ECO:0008006" key="3">
    <source>
        <dbReference type="Google" id="ProtNLM"/>
    </source>
</evidence>
<dbReference type="InterPro" id="IPR021936">
    <property type="entry name" value="DUF3549"/>
</dbReference>
<dbReference type="Pfam" id="PF12069">
    <property type="entry name" value="DUF3549"/>
    <property type="match status" value="1"/>
</dbReference>
<accession>A0A6S6WQ32</accession>
<evidence type="ECO:0000313" key="1">
    <source>
        <dbReference type="EMBL" id="CAB0149804.1"/>
    </source>
</evidence>
<reference evidence="1 2" key="1">
    <citation type="submission" date="2020-02" db="EMBL/GenBank/DDBJ databases">
        <authorList>
            <person name="Rodrigo-Torres L."/>
            <person name="Arahal R. D."/>
            <person name="Lucena T."/>
        </authorList>
    </citation>
    <scope>NUCLEOTIDE SEQUENCE [LARGE SCALE GENOMIC DNA]</scope>
    <source>
        <strain evidence="1 2">CECT 9734</strain>
    </source>
</reference>
<proteinExistence type="predicted"/>
<sequence length="348" mass="38955">MKRDASLMSLSTLTQLLNEGQSTYVCYDLGRLVQPISNDDFAAIEQQQQPYPYPVQGHACFAIVFWPKLATTEQDPYLWFLKFPVDERGLLEQSTVQEFITQVITLLGQQVTHALSAEQEKQLQQSPYLFTPTEAKRAALHAKLSLRWQRSPSIHFELAQTALQEPKHWQQVGVQGLHDVCTRLESLPESAQAIANSFSQYPAPLRQALAIALEHQQLPAELSATFAADIQQHSASDARADLLRSLARQPLTPQLVAAIEHVLAQPSSDEVIICCARLWEAFDPLAQPSVSLELLLDAVATQEPAVFAALITDLLRLPNLRPHVLVMLRRDDLSQQLRQAWQTFTGAN</sequence>
<gene>
    <name evidence="1" type="ORF">PSI9734_00383</name>
</gene>
<dbReference type="EMBL" id="CADCXY010000001">
    <property type="protein sequence ID" value="CAB0149804.1"/>
    <property type="molecule type" value="Genomic_DNA"/>
</dbReference>
<evidence type="ECO:0000313" key="2">
    <source>
        <dbReference type="Proteomes" id="UP000481517"/>
    </source>
</evidence>
<dbReference type="Proteomes" id="UP000481517">
    <property type="component" value="Unassembled WGS sequence"/>
</dbReference>